<keyword evidence="1" id="KW-0472">Membrane</keyword>
<accession>F5ZEV1</accession>
<reference evidence="2 3" key="1">
    <citation type="journal article" date="2011" name="J. Bacteriol.">
        <title>Complete genome sequence of the polycyclic aromatic hydrocarbon-degrading bacterium Alteromonas sp. strain SN2.</title>
        <authorList>
            <person name="Jin H.M."/>
            <person name="Jeong H."/>
            <person name="Moon E.J."/>
            <person name="Math R.K."/>
            <person name="Lee K."/>
            <person name="Kim H.J."/>
            <person name="Jeon C.O."/>
            <person name="Oh T.K."/>
            <person name="Kim J.F."/>
        </authorList>
    </citation>
    <scope>NUCLEOTIDE SEQUENCE [LARGE SCALE GENOMIC DNA]</scope>
    <source>
        <strain evidence="3">JCM 17741 / KACC 18427 / KCTC 11700BP / SN2</strain>
    </source>
</reference>
<proteinExistence type="predicted"/>
<evidence type="ECO:0000256" key="1">
    <source>
        <dbReference type="SAM" id="Phobius"/>
    </source>
</evidence>
<keyword evidence="3" id="KW-1185">Reference proteome</keyword>
<dbReference type="EMBL" id="CP002339">
    <property type="protein sequence ID" value="AEF04651.1"/>
    <property type="molecule type" value="Genomic_DNA"/>
</dbReference>
<keyword evidence="1" id="KW-1133">Transmembrane helix</keyword>
<dbReference type="AlphaFoldDB" id="F5ZEV1"/>
<dbReference type="KEGG" id="alt:ambt_15705"/>
<organism evidence="2 3">
    <name type="scientific">Alteromonas naphthalenivorans</name>
    <dbReference type="NCBI Taxonomy" id="715451"/>
    <lineage>
        <taxon>Bacteria</taxon>
        <taxon>Pseudomonadati</taxon>
        <taxon>Pseudomonadota</taxon>
        <taxon>Gammaproteobacteria</taxon>
        <taxon>Alteromonadales</taxon>
        <taxon>Alteromonadaceae</taxon>
        <taxon>Alteromonas/Salinimonas group</taxon>
        <taxon>Alteromonas</taxon>
    </lineage>
</organism>
<protein>
    <submittedName>
        <fullName evidence="2">Uncharacterized protein</fullName>
    </submittedName>
</protein>
<sequence length="60" mass="6266">MENALLIITTVVVGLICATALILGAIDLLARASEIGVKGLVLYVLCWLLLSPFIAAVSLL</sequence>
<name>F5ZEV1_ALTNA</name>
<dbReference type="HOGENOM" id="CLU_2930921_0_0_6"/>
<evidence type="ECO:0000313" key="2">
    <source>
        <dbReference type="EMBL" id="AEF04651.1"/>
    </source>
</evidence>
<feature type="transmembrane region" description="Helical" evidence="1">
    <location>
        <begin position="40"/>
        <end position="59"/>
    </location>
</feature>
<evidence type="ECO:0000313" key="3">
    <source>
        <dbReference type="Proteomes" id="UP000000683"/>
    </source>
</evidence>
<feature type="transmembrane region" description="Helical" evidence="1">
    <location>
        <begin position="6"/>
        <end position="28"/>
    </location>
</feature>
<keyword evidence="1" id="KW-0812">Transmembrane</keyword>
<dbReference type="Proteomes" id="UP000000683">
    <property type="component" value="Chromosome"/>
</dbReference>
<gene>
    <name evidence="2" type="ordered locus">ambt_15705</name>
</gene>